<dbReference type="InterPro" id="IPR001604">
    <property type="entry name" value="Endo_G_ENPP1-like_dom"/>
</dbReference>
<name>A0A9D3RNU0_ANGAN</name>
<evidence type="ECO:0000259" key="7">
    <source>
        <dbReference type="SMART" id="SM00477"/>
    </source>
</evidence>
<dbReference type="SMART" id="SM00892">
    <property type="entry name" value="Endonuclease_NS"/>
    <property type="match status" value="1"/>
</dbReference>
<evidence type="ECO:0000256" key="1">
    <source>
        <dbReference type="ARBA" id="ARBA00001946"/>
    </source>
</evidence>
<dbReference type="EMBL" id="JAFIRN010000013">
    <property type="protein sequence ID" value="KAG5837373.1"/>
    <property type="molecule type" value="Genomic_DNA"/>
</dbReference>
<proteinExistence type="inferred from homology"/>
<evidence type="ECO:0000313" key="10">
    <source>
        <dbReference type="Proteomes" id="UP001044222"/>
    </source>
</evidence>
<evidence type="ECO:0008006" key="11">
    <source>
        <dbReference type="Google" id="ProtNLM"/>
    </source>
</evidence>
<dbReference type="GO" id="GO:0046872">
    <property type="term" value="F:metal ion binding"/>
    <property type="evidence" value="ECO:0007669"/>
    <property type="project" value="UniProtKB-KW"/>
</dbReference>
<feature type="domain" description="ENPP1-3/EXOG-like endonuclease/phosphodiesterase" evidence="7">
    <location>
        <begin position="22"/>
        <end position="200"/>
    </location>
</feature>
<dbReference type="GO" id="GO:0004519">
    <property type="term" value="F:endonuclease activity"/>
    <property type="evidence" value="ECO:0007669"/>
    <property type="project" value="UniProtKB-KW"/>
</dbReference>
<evidence type="ECO:0000256" key="3">
    <source>
        <dbReference type="ARBA" id="ARBA00022722"/>
    </source>
</evidence>
<dbReference type="InterPro" id="IPR039015">
    <property type="entry name" value="ENDOD1"/>
</dbReference>
<organism evidence="9 10">
    <name type="scientific">Anguilla anguilla</name>
    <name type="common">European freshwater eel</name>
    <name type="synonym">Muraena anguilla</name>
    <dbReference type="NCBI Taxonomy" id="7936"/>
    <lineage>
        <taxon>Eukaryota</taxon>
        <taxon>Metazoa</taxon>
        <taxon>Chordata</taxon>
        <taxon>Craniata</taxon>
        <taxon>Vertebrata</taxon>
        <taxon>Euteleostomi</taxon>
        <taxon>Actinopterygii</taxon>
        <taxon>Neopterygii</taxon>
        <taxon>Teleostei</taxon>
        <taxon>Anguilliformes</taxon>
        <taxon>Anguillidae</taxon>
        <taxon>Anguilla</taxon>
    </lineage>
</organism>
<dbReference type="Gene3D" id="3.40.570.10">
    <property type="entry name" value="Extracellular Endonuclease, subunit A"/>
    <property type="match status" value="1"/>
</dbReference>
<dbReference type="SMART" id="SM00477">
    <property type="entry name" value="NUC"/>
    <property type="match status" value="1"/>
</dbReference>
<keyword evidence="10" id="KW-1185">Reference proteome</keyword>
<keyword evidence="3" id="KW-0540">Nuclease</keyword>
<gene>
    <name evidence="9" type="ORF">ANANG_G00238580</name>
</gene>
<comment type="cofactor">
    <cofactor evidence="1">
        <name>Mg(2+)</name>
        <dbReference type="ChEBI" id="CHEBI:18420"/>
    </cofactor>
</comment>
<protein>
    <recommendedName>
        <fullName evidence="11">DNA/RNA non-specific endonuclease domain-containing protein</fullName>
    </recommendedName>
</protein>
<accession>A0A9D3RNU0</accession>
<evidence type="ECO:0000256" key="6">
    <source>
        <dbReference type="ARBA" id="ARBA00022842"/>
    </source>
</evidence>
<sequence>MVPKWNVPKRNTVCLCQRFNNRYHFATLYNTYHRIAIYSAYRFQTGGGGGREKYWYIEPQLVDRSWNKDMEVEEDLAINHMGVYFGQSQALNEDYINTTYDRGHLNPNGHHTGLRAGGRHPFQNNWIIKNNNPRVNIPDYIWNAYCCLDKKGWPIRSGGAIANNTDQTSVKSCTLSELKTLLKQYTKSKVLVLFRNKCGA</sequence>
<dbReference type="Pfam" id="PF01223">
    <property type="entry name" value="Endonuclease_NS"/>
    <property type="match status" value="1"/>
</dbReference>
<keyword evidence="6" id="KW-0460">Magnesium</keyword>
<dbReference type="InterPro" id="IPR044929">
    <property type="entry name" value="DNA/RNA_non-sp_Endonuclease_sf"/>
</dbReference>
<dbReference type="Proteomes" id="UP001044222">
    <property type="component" value="Chromosome 13"/>
</dbReference>
<evidence type="ECO:0000256" key="5">
    <source>
        <dbReference type="ARBA" id="ARBA00022759"/>
    </source>
</evidence>
<dbReference type="PANTHER" id="PTHR21472">
    <property type="entry name" value="ENDONUCLEASE DOMAIN-CONTAINING 1 PROTEIN ENDOD1"/>
    <property type="match status" value="1"/>
</dbReference>
<comment type="similarity">
    <text evidence="2">Belongs to the DNA/RNA non-specific endonuclease family.</text>
</comment>
<dbReference type="GO" id="GO:0003676">
    <property type="term" value="F:nucleic acid binding"/>
    <property type="evidence" value="ECO:0007669"/>
    <property type="project" value="InterPro"/>
</dbReference>
<dbReference type="GO" id="GO:0016787">
    <property type="term" value="F:hydrolase activity"/>
    <property type="evidence" value="ECO:0007669"/>
    <property type="project" value="InterPro"/>
</dbReference>
<evidence type="ECO:0000256" key="4">
    <source>
        <dbReference type="ARBA" id="ARBA00022723"/>
    </source>
</evidence>
<keyword evidence="5" id="KW-0255">Endonuclease</keyword>
<dbReference type="SUPFAM" id="SSF54060">
    <property type="entry name" value="His-Me finger endonucleases"/>
    <property type="match status" value="1"/>
</dbReference>
<feature type="domain" description="DNA/RNA non-specific endonuclease/pyrophosphatase/phosphodiesterase" evidence="8">
    <location>
        <begin position="21"/>
        <end position="191"/>
    </location>
</feature>
<dbReference type="AlphaFoldDB" id="A0A9D3RNU0"/>
<dbReference type="InterPro" id="IPR020821">
    <property type="entry name" value="ENPP1-3/EXOG-like_nuc-like"/>
</dbReference>
<keyword evidence="5" id="KW-0378">Hydrolase</keyword>
<evidence type="ECO:0000259" key="8">
    <source>
        <dbReference type="SMART" id="SM00892"/>
    </source>
</evidence>
<evidence type="ECO:0000256" key="2">
    <source>
        <dbReference type="ARBA" id="ARBA00010052"/>
    </source>
</evidence>
<dbReference type="PROSITE" id="PS01070">
    <property type="entry name" value="NUCLEASE_NON_SPEC"/>
    <property type="match status" value="1"/>
</dbReference>
<keyword evidence="4" id="KW-0479">Metal-binding</keyword>
<reference evidence="9" key="1">
    <citation type="submission" date="2021-01" db="EMBL/GenBank/DDBJ databases">
        <title>A chromosome-scale assembly of European eel, Anguilla anguilla.</title>
        <authorList>
            <person name="Henkel C."/>
            <person name="Jong-Raadsen S.A."/>
            <person name="Dufour S."/>
            <person name="Weltzien F.-A."/>
            <person name="Palstra A.P."/>
            <person name="Pelster B."/>
            <person name="Spaink H.P."/>
            <person name="Van Den Thillart G.E."/>
            <person name="Jansen H."/>
            <person name="Zahm M."/>
            <person name="Klopp C."/>
            <person name="Cedric C."/>
            <person name="Louis A."/>
            <person name="Berthelot C."/>
            <person name="Parey E."/>
            <person name="Roest Crollius H."/>
            <person name="Montfort J."/>
            <person name="Robinson-Rechavi M."/>
            <person name="Bucao C."/>
            <person name="Bouchez O."/>
            <person name="Gislard M."/>
            <person name="Lluch J."/>
            <person name="Milhes M."/>
            <person name="Lampietro C."/>
            <person name="Lopez Roques C."/>
            <person name="Donnadieu C."/>
            <person name="Braasch I."/>
            <person name="Desvignes T."/>
            <person name="Postlethwait J."/>
            <person name="Bobe J."/>
            <person name="Guiguen Y."/>
            <person name="Dirks R."/>
        </authorList>
    </citation>
    <scope>NUCLEOTIDE SEQUENCE</scope>
    <source>
        <strain evidence="9">Tag_6206</strain>
        <tissue evidence="9">Liver</tissue>
    </source>
</reference>
<evidence type="ECO:0000313" key="9">
    <source>
        <dbReference type="EMBL" id="KAG5837373.1"/>
    </source>
</evidence>
<dbReference type="PANTHER" id="PTHR21472:SF26">
    <property type="entry name" value="ENDONUCLEASE DOMAIN CONTAINING 1"/>
    <property type="match status" value="1"/>
</dbReference>
<dbReference type="InterPro" id="IPR018524">
    <property type="entry name" value="DNA/RNA_endonuclease_AS"/>
</dbReference>
<dbReference type="InterPro" id="IPR044925">
    <property type="entry name" value="His-Me_finger_sf"/>
</dbReference>
<comment type="caution">
    <text evidence="9">The sequence shown here is derived from an EMBL/GenBank/DDBJ whole genome shotgun (WGS) entry which is preliminary data.</text>
</comment>